<accession>A0A6P2GE50</accession>
<dbReference type="EMBL" id="CABVLY010000019">
    <property type="protein sequence ID" value="VVU51905.1"/>
    <property type="molecule type" value="Genomic_DNA"/>
</dbReference>
<dbReference type="GO" id="GO:0046718">
    <property type="term" value="P:symbiont entry into host cell"/>
    <property type="evidence" value="ECO:0007669"/>
    <property type="project" value="InterPro"/>
</dbReference>
<protein>
    <submittedName>
        <fullName evidence="1">Phage minor tail protein L</fullName>
    </submittedName>
</protein>
<dbReference type="Pfam" id="PF05100">
    <property type="entry name" value="Phage_tail_L"/>
    <property type="match status" value="2"/>
</dbReference>
<dbReference type="AlphaFoldDB" id="A0A6P2GE50"/>
<dbReference type="InterPro" id="IPR006487">
    <property type="entry name" value="Phage_lambda_L"/>
</dbReference>
<dbReference type="GO" id="GO:0051536">
    <property type="term" value="F:iron-sulfur cluster binding"/>
    <property type="evidence" value="ECO:0007669"/>
    <property type="project" value="InterPro"/>
</dbReference>
<evidence type="ECO:0000313" key="1">
    <source>
        <dbReference type="EMBL" id="VVU51905.1"/>
    </source>
</evidence>
<evidence type="ECO:0000313" key="2">
    <source>
        <dbReference type="Proteomes" id="UP000494201"/>
    </source>
</evidence>
<gene>
    <name evidence="1" type="ORF">BAN20980_04628</name>
</gene>
<name>A0A6P2GE50_9BURK</name>
<proteinExistence type="predicted"/>
<sequence>MYEDRGDYIVTITADIQSLEPGHRLSFLEVNCSEIGGDVLRFHGHLQSASIIWQGLEYKAWPIQLAGFERTSDARQPSPTLTVGDINGTITALCIALDDLVGAKVFRRRTLAKYLDAINFPVDQVASNQRFATGDGATQAYQLVGPDSLPVVRDVNVSAIRRSDWQGDRLLYPTPRTNQFINSQNFSASGWQRSLLSVSSDPSMASPNPDDAGGVQRLIPSTASGAHYLDQHATYDAGRKATRYGFFKAGSLNLIELRVYGTPTNSYSGILVDLKTGQYKTIGNGTYERTYWVTGLRDGWWEIGQTVAFPADTGTDHIFRAIVWTGTLDAPTQMYAGDGVGYLYHWAQHCELGDVAGAYIPTAGAAKAVTDYALASDGVVQFASAPARSSALTWSGSGVAGNNPTADPNEKWPDEQWRIEQKSDEQPGVQVEFTLSSPLDFGGQQVPARQMVGMCQARYRGPECGYTAMVFFDKNDKPVSDPALDRCSQKISGCECRFGVNNPLPWGGFLCDTLS</sequence>
<dbReference type="GO" id="GO:0030430">
    <property type="term" value="C:host cell cytoplasm"/>
    <property type="evidence" value="ECO:0007669"/>
    <property type="project" value="InterPro"/>
</dbReference>
<dbReference type="NCBIfam" id="TIGR01600">
    <property type="entry name" value="phage_tail_L"/>
    <property type="match status" value="2"/>
</dbReference>
<dbReference type="Proteomes" id="UP000494201">
    <property type="component" value="Unassembled WGS sequence"/>
</dbReference>
<organism evidence="1 2">
    <name type="scientific">Burkholderia anthina</name>
    <dbReference type="NCBI Taxonomy" id="179879"/>
    <lineage>
        <taxon>Bacteria</taxon>
        <taxon>Pseudomonadati</taxon>
        <taxon>Pseudomonadota</taxon>
        <taxon>Betaproteobacteria</taxon>
        <taxon>Burkholderiales</taxon>
        <taxon>Burkholderiaceae</taxon>
        <taxon>Burkholderia</taxon>
        <taxon>Burkholderia cepacia complex</taxon>
    </lineage>
</organism>
<reference evidence="1 2" key="1">
    <citation type="submission" date="2019-09" db="EMBL/GenBank/DDBJ databases">
        <authorList>
            <person name="Depoorter E."/>
        </authorList>
    </citation>
    <scope>NUCLEOTIDE SEQUENCE [LARGE SCALE GENOMIC DNA]</scope>
    <source>
        <strain evidence="1">LMG 20980</strain>
    </source>
</reference>